<feature type="signal peptide" evidence="1">
    <location>
        <begin position="1"/>
        <end position="16"/>
    </location>
</feature>
<comment type="caution">
    <text evidence="2">The sequence shown here is derived from an EMBL/GenBank/DDBJ whole genome shotgun (WGS) entry which is preliminary data.</text>
</comment>
<feature type="chain" id="PRO_5001889318" evidence="1">
    <location>
        <begin position="17"/>
        <end position="130"/>
    </location>
</feature>
<keyword evidence="1" id="KW-0732">Signal</keyword>
<organism evidence="2">
    <name type="scientific">Talaromyces marneffei PM1</name>
    <dbReference type="NCBI Taxonomy" id="1077442"/>
    <lineage>
        <taxon>Eukaryota</taxon>
        <taxon>Fungi</taxon>
        <taxon>Dikarya</taxon>
        <taxon>Ascomycota</taxon>
        <taxon>Pezizomycotina</taxon>
        <taxon>Eurotiomycetes</taxon>
        <taxon>Eurotiomycetidae</taxon>
        <taxon>Eurotiales</taxon>
        <taxon>Trichocomaceae</taxon>
        <taxon>Talaromyces</taxon>
        <taxon>Talaromyces sect. Talaromyces</taxon>
    </lineage>
</organism>
<sequence>MPAMPAMLAVVKSVAAAMPGFVAEAIPVLKNVLEFLTLVKDILDVVKDIVGIIKAIRGQQPQWGQQIPQSSALLRELFYFIILLCSVRVQFPVCFEGDGGLKGVTWEGSGSSSSLLFVAKNQISTLSSIA</sequence>
<dbReference type="HOGENOM" id="CLU_1939529_0_0_1"/>
<accession>A0A093VY53</accession>
<evidence type="ECO:0000313" key="2">
    <source>
        <dbReference type="EMBL" id="KFX51546.1"/>
    </source>
</evidence>
<dbReference type="EMBL" id="JPOX01000005">
    <property type="protein sequence ID" value="KFX51546.1"/>
    <property type="molecule type" value="Genomic_DNA"/>
</dbReference>
<proteinExistence type="predicted"/>
<name>A0A093VY53_TALMA</name>
<protein>
    <submittedName>
        <fullName evidence="2">Transcriptional repressor OPI1</fullName>
    </submittedName>
</protein>
<gene>
    <name evidence="2" type="ORF">GQ26_0053030</name>
</gene>
<reference evidence="2" key="1">
    <citation type="journal article" date="2014" name="PLoS Genet.">
        <title>Signature Gene Expression Reveals Novel Clues to the Molecular Mechanisms of Dimorphic Transition in Penicillium marneffei.</title>
        <authorList>
            <person name="Yang E."/>
            <person name="Wang G."/>
            <person name="Cai J."/>
            <person name="Woo P.C."/>
            <person name="Lau S.K."/>
            <person name="Yuen K.-Y."/>
            <person name="Chow W.-N."/>
            <person name="Lin X."/>
        </authorList>
    </citation>
    <scope>NUCLEOTIDE SEQUENCE [LARGE SCALE GENOMIC DNA]</scope>
    <source>
        <strain evidence="2">PM1</strain>
    </source>
</reference>
<dbReference type="AlphaFoldDB" id="A0A093VY53"/>
<evidence type="ECO:0000256" key="1">
    <source>
        <dbReference type="SAM" id="SignalP"/>
    </source>
</evidence>